<feature type="transmembrane region" description="Helical" evidence="1">
    <location>
        <begin position="120"/>
        <end position="138"/>
    </location>
</feature>
<evidence type="ECO:0000313" key="2">
    <source>
        <dbReference type="EMBL" id="BAO27492.1"/>
    </source>
</evidence>
<dbReference type="EMBL" id="AB924582">
    <property type="protein sequence ID" value="BAT23843.1"/>
    <property type="molecule type" value="Genomic_DNA"/>
</dbReference>
<proteinExistence type="predicted"/>
<evidence type="ECO:0000256" key="1">
    <source>
        <dbReference type="SAM" id="Phobius"/>
    </source>
</evidence>
<feature type="transmembrane region" description="Helical" evidence="1">
    <location>
        <begin position="343"/>
        <end position="360"/>
    </location>
</feature>
<dbReference type="EMBL" id="AB819892">
    <property type="protein sequence ID" value="BAO27492.1"/>
    <property type="molecule type" value="Genomic_DNA"/>
</dbReference>
<keyword evidence="1" id="KW-0472">Membrane</keyword>
<feature type="transmembrane region" description="Helical" evidence="1">
    <location>
        <begin position="80"/>
        <end position="100"/>
    </location>
</feature>
<sequence length="391" mass="44268">MKNLYLNPLYLFGYAFLAAMGMYALSLSGLYVNGDSTLTITLFILSILSLMLGFIFNSIFGTKMNSDLKGEYDKFLTPNYIFMLFGFLVDCLASGAVPLVNILRGELYEYKDFGLKTFHVFYMAYMSAFAIVSFERYFITKNKKFLLPVLTGLAITIFIVSRGATMLLVMPMALLYLSQKKAGKKTGKIKKNFTIITVVLIFIIGFGYIGDKRMIASGYKSDTAIMEIGQANDIFYSIPSGFFWVYLYASSPYANLASQERFANVDKGDLEDFFASSVLPDFISKYTAPYVFTKFQPKRITEELTVGTGFSFALVSFGIVGVILLYFWMVFLSFFLAWANRNMYINSICAVLSSTAVLMIFDNMFIFASCVLQMLMLTIFTRVKIGKYYFM</sequence>
<keyword evidence="1" id="KW-1133">Transmembrane helix</keyword>
<organism evidence="2">
    <name type="scientific">Klebsiella sp. 8464</name>
    <dbReference type="NCBI Taxonomy" id="1339196"/>
    <lineage>
        <taxon>Bacteria</taxon>
        <taxon>Pseudomonadati</taxon>
        <taxon>Pseudomonadota</taxon>
        <taxon>Gammaproteobacteria</taxon>
        <taxon>Enterobacterales</taxon>
        <taxon>Enterobacteriaceae</taxon>
        <taxon>Klebsiella/Raoultella group</taxon>
        <taxon>Klebsiella</taxon>
    </lineage>
</organism>
<feature type="transmembrane region" description="Helical" evidence="1">
    <location>
        <begin position="366"/>
        <end position="385"/>
    </location>
</feature>
<evidence type="ECO:0000313" key="3">
    <source>
        <dbReference type="EMBL" id="BAT23843.1"/>
    </source>
</evidence>
<reference evidence="2" key="2">
    <citation type="submission" date="2013-05" db="EMBL/GenBank/DDBJ databases">
        <authorList>
            <person name="Yi-Jiun P."/>
        </authorList>
    </citation>
    <scope>NUCLEOTIDE SEQUENCE</scope>
    <source>
        <strain evidence="2">8464</strain>
    </source>
</reference>
<dbReference type="AlphaFoldDB" id="W0S9F4"/>
<gene>
    <name evidence="2" type="primary">wzy</name>
</gene>
<reference evidence="2" key="1">
    <citation type="journal article" date="2013" name="PLoS ONE">
        <title>Capsular Types of Klebsiella pneumoniae Revisited by wzc Sequencing.</title>
        <authorList>
            <person name="Pan Y.J."/>
            <person name="Lin T.L."/>
            <person name="Chen Y.H."/>
            <person name="Hsu C.R."/>
            <person name="Hsieh P.F."/>
            <person name="Wu M.C."/>
            <person name="Wang J.T."/>
        </authorList>
    </citation>
    <scope>NUCLEOTIDE SEQUENCE</scope>
    <source>
        <strain evidence="2">8464</strain>
    </source>
</reference>
<feature type="transmembrane region" description="Helical" evidence="1">
    <location>
        <begin position="193"/>
        <end position="210"/>
    </location>
</feature>
<protein>
    <submittedName>
        <fullName evidence="2">O-antigen and lipid-linked capsular repeat unit polymerase</fullName>
    </submittedName>
    <submittedName>
        <fullName evidence="3">O-antigen polymerase</fullName>
    </submittedName>
</protein>
<feature type="transmembrane region" description="Helical" evidence="1">
    <location>
        <begin position="12"/>
        <end position="32"/>
    </location>
</feature>
<feature type="transmembrane region" description="Helical" evidence="1">
    <location>
        <begin position="312"/>
        <end position="336"/>
    </location>
</feature>
<feature type="transmembrane region" description="Helical" evidence="1">
    <location>
        <begin position="38"/>
        <end position="60"/>
    </location>
</feature>
<accession>W0S9F4</accession>
<keyword evidence="1" id="KW-0812">Transmembrane</keyword>
<feature type="transmembrane region" description="Helical" evidence="1">
    <location>
        <begin position="145"/>
        <end position="173"/>
    </location>
</feature>
<reference evidence="3" key="4">
    <citation type="journal article" date="2015" name="Sci. Rep.">
        <title>Genetic analysis of capsular polysaccharide synthesis gene clusters in 79 capsular types of Klebsiella spp.</title>
        <authorList>
            <person name="Pan Y.J."/>
            <person name="Lin T.L."/>
            <person name="Chen C.T."/>
            <person name="Chen Y.Y."/>
            <person name="Hsieh P.F."/>
            <person name="Hsu C.R."/>
            <person name="Wu M.C."/>
            <person name="Wang J.T."/>
        </authorList>
    </citation>
    <scope>NUCLEOTIDE SEQUENCE</scope>
    <source>
        <strain evidence="3">8464</strain>
    </source>
</reference>
<reference evidence="3" key="3">
    <citation type="submission" date="2014-04" db="EMBL/GenBank/DDBJ databases">
        <authorList>
            <person name="Harrison E."/>
        </authorList>
    </citation>
    <scope>NUCLEOTIDE SEQUENCE</scope>
    <source>
        <strain evidence="3">8464</strain>
    </source>
</reference>
<dbReference type="NCBIfam" id="TIGR04370">
    <property type="entry name" value="glyco_rpt_poly"/>
    <property type="match status" value="1"/>
</dbReference>
<feature type="transmembrane region" description="Helical" evidence="1">
    <location>
        <begin position="231"/>
        <end position="249"/>
    </location>
</feature>
<name>W0S9F4_9ENTR</name>